<dbReference type="InterPro" id="IPR034660">
    <property type="entry name" value="DinB/YfiT-like"/>
</dbReference>
<accession>A0A4U0NK82</accession>
<dbReference type="InterPro" id="IPR024344">
    <property type="entry name" value="MDMPI_metal-binding"/>
</dbReference>
<sequence>MSIATEVVSRVRPDQLGLPTPCAAWDLGQLLAHMVGQNHGFAAVARGETSDASVFADRPVGEDPGADFAASARDVVAAFNEEGVTERKFWLPEIRDGIMLPATTSMGFHFIDYVVHSWDVAASLGRSVEFDADILARSLPIAEAVPGGKAREAADSAFAPILERPDLLERPQEATTLDRILALLGRSPEWPSVAQ</sequence>
<dbReference type="InterPro" id="IPR017517">
    <property type="entry name" value="Maleyloyr_isom"/>
</dbReference>
<dbReference type="Gene3D" id="1.20.120.450">
    <property type="entry name" value="dinb family like domain"/>
    <property type="match status" value="1"/>
</dbReference>
<feature type="domain" description="Mycothiol-dependent maleylpyruvate isomerase metal-binding" evidence="1">
    <location>
        <begin position="6"/>
        <end position="121"/>
    </location>
</feature>
<dbReference type="GO" id="GO:0046872">
    <property type="term" value="F:metal ion binding"/>
    <property type="evidence" value="ECO:0007669"/>
    <property type="project" value="InterPro"/>
</dbReference>
<dbReference type="Proteomes" id="UP000308697">
    <property type="component" value="Unassembled WGS sequence"/>
</dbReference>
<protein>
    <submittedName>
        <fullName evidence="2">TIGR03086 family protein</fullName>
    </submittedName>
</protein>
<dbReference type="NCBIfam" id="TIGR03083">
    <property type="entry name" value="maleylpyruvate isomerase family mycothiol-dependent enzyme"/>
    <property type="match status" value="1"/>
</dbReference>
<dbReference type="AlphaFoldDB" id="A0A4U0NK82"/>
<dbReference type="SUPFAM" id="SSF109854">
    <property type="entry name" value="DinB/YfiT-like putative metalloenzymes"/>
    <property type="match status" value="1"/>
</dbReference>
<organism evidence="2 3">
    <name type="scientific">Streptomyces piniterrae</name>
    <dbReference type="NCBI Taxonomy" id="2571125"/>
    <lineage>
        <taxon>Bacteria</taxon>
        <taxon>Bacillati</taxon>
        <taxon>Actinomycetota</taxon>
        <taxon>Actinomycetes</taxon>
        <taxon>Kitasatosporales</taxon>
        <taxon>Streptomycetaceae</taxon>
        <taxon>Streptomyces</taxon>
    </lineage>
</organism>
<evidence type="ECO:0000259" key="1">
    <source>
        <dbReference type="Pfam" id="PF11716"/>
    </source>
</evidence>
<comment type="caution">
    <text evidence="2">The sequence shown here is derived from an EMBL/GenBank/DDBJ whole genome shotgun (WGS) entry which is preliminary data.</text>
</comment>
<proteinExistence type="predicted"/>
<name>A0A4U0NK82_9ACTN</name>
<keyword evidence="3" id="KW-1185">Reference proteome</keyword>
<dbReference type="OrthoDB" id="5185819at2"/>
<dbReference type="NCBIfam" id="TIGR03086">
    <property type="entry name" value="TIGR03086 family metal-binding protein"/>
    <property type="match status" value="1"/>
</dbReference>
<dbReference type="InterPro" id="IPR017520">
    <property type="entry name" value="CHP03086"/>
</dbReference>
<dbReference type="Pfam" id="PF11716">
    <property type="entry name" value="MDMPI_N"/>
    <property type="match status" value="1"/>
</dbReference>
<evidence type="ECO:0000313" key="2">
    <source>
        <dbReference type="EMBL" id="TJZ54696.1"/>
    </source>
</evidence>
<evidence type="ECO:0000313" key="3">
    <source>
        <dbReference type="Proteomes" id="UP000308697"/>
    </source>
</evidence>
<dbReference type="EMBL" id="SUMB01000004">
    <property type="protein sequence ID" value="TJZ54696.1"/>
    <property type="molecule type" value="Genomic_DNA"/>
</dbReference>
<reference evidence="2 3" key="1">
    <citation type="submission" date="2019-04" db="EMBL/GenBank/DDBJ databases">
        <title>Streptomyces piniterrae sp. nov., a heliquinomycin-producing actinomycete isolated from rhizosphere soil of Pinus yunnanensis.</title>
        <authorList>
            <person name="Zhuang X."/>
            <person name="Zhao J."/>
        </authorList>
    </citation>
    <scope>NUCLEOTIDE SEQUENCE [LARGE SCALE GENOMIC DNA]</scope>
    <source>
        <strain evidence="3">jys28</strain>
    </source>
</reference>
<gene>
    <name evidence="2" type="ORF">FCH28_14925</name>
</gene>